<dbReference type="Proteomes" id="UP000241769">
    <property type="component" value="Unassembled WGS sequence"/>
</dbReference>
<dbReference type="SUPFAM" id="SSF141086">
    <property type="entry name" value="Agglutinin HPA-like"/>
    <property type="match status" value="3"/>
</dbReference>
<dbReference type="GO" id="GO:0098636">
    <property type="term" value="C:protein complex involved in cell adhesion"/>
    <property type="evidence" value="ECO:0007669"/>
    <property type="project" value="TreeGrafter"/>
</dbReference>
<feature type="region of interest" description="Disordered" evidence="2">
    <location>
        <begin position="316"/>
        <end position="335"/>
    </location>
</feature>
<dbReference type="SMART" id="SM00184">
    <property type="entry name" value="RING"/>
    <property type="match status" value="1"/>
</dbReference>
<dbReference type="GO" id="GO:0070492">
    <property type="term" value="F:oligosaccharide binding"/>
    <property type="evidence" value="ECO:0007669"/>
    <property type="project" value="TreeGrafter"/>
</dbReference>
<name>A0A2P6NX58_9EUKA</name>
<dbReference type="InterPro" id="IPR001841">
    <property type="entry name" value="Znf_RING"/>
</dbReference>
<dbReference type="PANTHER" id="PTHR46938">
    <property type="entry name" value="DISCOIDIN-1 SUBUNIT A-RELATED-RELATED"/>
    <property type="match status" value="1"/>
</dbReference>
<dbReference type="InterPro" id="IPR052487">
    <property type="entry name" value="Galactose-binding_lectin"/>
</dbReference>
<reference evidence="4 5" key="1">
    <citation type="journal article" date="2018" name="Genome Biol. Evol.">
        <title>Multiple Roots of Fruiting Body Formation in Amoebozoa.</title>
        <authorList>
            <person name="Hillmann F."/>
            <person name="Forbes G."/>
            <person name="Novohradska S."/>
            <person name="Ferling I."/>
            <person name="Riege K."/>
            <person name="Groth M."/>
            <person name="Westermann M."/>
            <person name="Marz M."/>
            <person name="Spaller T."/>
            <person name="Winckler T."/>
            <person name="Schaap P."/>
            <person name="Glockner G."/>
        </authorList>
    </citation>
    <scope>NUCLEOTIDE SEQUENCE [LARGE SCALE GENOMIC DNA]</scope>
    <source>
        <strain evidence="4 5">Jena</strain>
    </source>
</reference>
<dbReference type="OrthoDB" id="5985199at2759"/>
<protein>
    <recommendedName>
        <fullName evidence="3">RING-type domain-containing protein</fullName>
    </recommendedName>
</protein>
<dbReference type="InParanoid" id="A0A2P6NX58"/>
<dbReference type="GO" id="GO:0046871">
    <property type="term" value="F:N-acetylgalactosamine binding"/>
    <property type="evidence" value="ECO:0007669"/>
    <property type="project" value="TreeGrafter"/>
</dbReference>
<evidence type="ECO:0000256" key="2">
    <source>
        <dbReference type="SAM" id="MobiDB-lite"/>
    </source>
</evidence>
<proteinExistence type="predicted"/>
<keyword evidence="5" id="KW-1185">Reference proteome</keyword>
<evidence type="ECO:0000313" key="4">
    <source>
        <dbReference type="EMBL" id="PRP88554.1"/>
    </source>
</evidence>
<dbReference type="Pfam" id="PF13920">
    <property type="entry name" value="zf-C3HC4_3"/>
    <property type="match status" value="1"/>
</dbReference>
<dbReference type="Pfam" id="PF09458">
    <property type="entry name" value="H_lectin"/>
    <property type="match status" value="3"/>
</dbReference>
<dbReference type="InterPro" id="IPR013083">
    <property type="entry name" value="Znf_RING/FYVE/PHD"/>
</dbReference>
<dbReference type="GO" id="GO:0098609">
    <property type="term" value="P:cell-cell adhesion"/>
    <property type="evidence" value="ECO:0007669"/>
    <property type="project" value="TreeGrafter"/>
</dbReference>
<comment type="caution">
    <text evidence="4">The sequence shown here is derived from an EMBL/GenBank/DDBJ whole genome shotgun (WGS) entry which is preliminary data.</text>
</comment>
<dbReference type="SUPFAM" id="SSF57850">
    <property type="entry name" value="RING/U-box"/>
    <property type="match status" value="1"/>
</dbReference>
<feature type="domain" description="RING-type" evidence="3">
    <location>
        <begin position="343"/>
        <end position="382"/>
    </location>
</feature>
<dbReference type="STRING" id="1890364.A0A2P6NX58"/>
<evidence type="ECO:0000259" key="3">
    <source>
        <dbReference type="PROSITE" id="PS50089"/>
    </source>
</evidence>
<dbReference type="InterPro" id="IPR019019">
    <property type="entry name" value="H-type_lectin_domain"/>
</dbReference>
<keyword evidence="1" id="KW-0863">Zinc-finger</keyword>
<dbReference type="InterPro" id="IPR037221">
    <property type="entry name" value="H-type_lectin_dom_sf"/>
</dbReference>
<dbReference type="GO" id="GO:0030247">
    <property type="term" value="F:polysaccharide binding"/>
    <property type="evidence" value="ECO:0007669"/>
    <property type="project" value="TreeGrafter"/>
</dbReference>
<evidence type="ECO:0000313" key="5">
    <source>
        <dbReference type="Proteomes" id="UP000241769"/>
    </source>
</evidence>
<keyword evidence="1" id="KW-0479">Metal-binding</keyword>
<dbReference type="GO" id="GO:0045335">
    <property type="term" value="C:phagocytic vesicle"/>
    <property type="evidence" value="ECO:0007669"/>
    <property type="project" value="TreeGrafter"/>
</dbReference>
<gene>
    <name evidence="4" type="ORF">PROFUN_02965</name>
</gene>
<organism evidence="4 5">
    <name type="scientific">Planoprotostelium fungivorum</name>
    <dbReference type="NCBI Taxonomy" id="1890364"/>
    <lineage>
        <taxon>Eukaryota</taxon>
        <taxon>Amoebozoa</taxon>
        <taxon>Evosea</taxon>
        <taxon>Variosea</taxon>
        <taxon>Cavosteliida</taxon>
        <taxon>Cavosteliaceae</taxon>
        <taxon>Planoprotostelium</taxon>
    </lineage>
</organism>
<dbReference type="Gene3D" id="2.60.40.2080">
    <property type="match status" value="3"/>
</dbReference>
<dbReference type="GO" id="GO:0009986">
    <property type="term" value="C:cell surface"/>
    <property type="evidence" value="ECO:0007669"/>
    <property type="project" value="TreeGrafter"/>
</dbReference>
<accession>A0A2P6NX58</accession>
<sequence length="394" mass="44066">MANAAPPIQSGKILPGVKTVGYKLHKNEGKRFYSESVKFHKSFPVPPKVFVSLCMEDILTGYEHKIKVVATNIDEEGFSLNFETWDDGKIWSAGATWLAVSEKLFQDKHAAMGIAQFDEDTVDDYPLNEGADSRYAKAAIKFPAQFSGSPMMLSGFSSIDTDNRYDCRISSTIKDLSSNGFNLQISTWGDSRVRAASVSWVAFDPIYNQPHEHLQIQQGDPVVKKNKTPGYTLFDKQGSRFCKETIRFQSPFAREPSVLTCLNHLDVFKDHDLRAAVVGDNVAAHCFDLKFSTWNDSRVWSVGSAWLAFTYHVPPPPKPQAPPQEKKEAGNNVADDDDETNECKICFSSKINTVFIPCGHMSSCEQCAKKVTQKKFKCPICNADIQHVQKIFLV</sequence>
<dbReference type="Gene3D" id="3.30.40.10">
    <property type="entry name" value="Zinc/RING finger domain, C3HC4 (zinc finger)"/>
    <property type="match status" value="1"/>
</dbReference>
<dbReference type="AlphaFoldDB" id="A0A2P6NX58"/>
<dbReference type="EMBL" id="MDYQ01000009">
    <property type="protein sequence ID" value="PRP88554.1"/>
    <property type="molecule type" value="Genomic_DNA"/>
</dbReference>
<dbReference type="PROSITE" id="PS50089">
    <property type="entry name" value="ZF_RING_2"/>
    <property type="match status" value="1"/>
</dbReference>
<dbReference type="GO" id="GO:0008270">
    <property type="term" value="F:zinc ion binding"/>
    <property type="evidence" value="ECO:0007669"/>
    <property type="project" value="UniProtKB-KW"/>
</dbReference>
<keyword evidence="1" id="KW-0862">Zinc</keyword>
<evidence type="ECO:0000256" key="1">
    <source>
        <dbReference type="PROSITE-ProRule" id="PRU00175"/>
    </source>
</evidence>